<feature type="compositionally biased region" description="Polar residues" evidence="12">
    <location>
        <begin position="121"/>
        <end position="142"/>
    </location>
</feature>
<evidence type="ECO:0000256" key="9">
    <source>
        <dbReference type="ARBA" id="ARBA00033387"/>
    </source>
</evidence>
<reference evidence="14" key="1">
    <citation type="submission" date="2020-09" db="EMBL/GenBank/DDBJ databases">
        <title>Comparative genome analyses of four rice-infecting Rhizoctonia solani isolates reveal extensive enrichment of homogalacturonan modification genes.</title>
        <authorList>
            <person name="Lee D.-Y."/>
            <person name="Jeon J."/>
            <person name="Kim K.-T."/>
            <person name="Cheong K."/>
            <person name="Song H."/>
            <person name="Choi G."/>
            <person name="Ko J."/>
            <person name="Opiyo S.O."/>
            <person name="Zuo S."/>
            <person name="Madhav S."/>
            <person name="Lee Y.-H."/>
            <person name="Wang G.-L."/>
        </authorList>
    </citation>
    <scope>NUCLEOTIDE SEQUENCE</scope>
    <source>
        <strain evidence="14">AG1-IA B2</strain>
    </source>
</reference>
<accession>A0A8H7IJB5</accession>
<evidence type="ECO:0000256" key="8">
    <source>
        <dbReference type="ARBA" id="ARBA00032772"/>
    </source>
</evidence>
<comment type="catalytic activity">
    <reaction evidence="10">
        <text>a 5'-end (5'-triphosphoguanosine)-ribonucleoside in mRNA + S-adenosyl-L-methionine = a 5'-end (N(7)-methyl 5'-triphosphoguanosine)-ribonucleoside in mRNA + S-adenosyl-L-homocysteine</text>
        <dbReference type="Rhea" id="RHEA:67008"/>
        <dbReference type="Rhea" id="RHEA-COMP:17166"/>
        <dbReference type="Rhea" id="RHEA-COMP:17167"/>
        <dbReference type="ChEBI" id="CHEBI:57856"/>
        <dbReference type="ChEBI" id="CHEBI:59789"/>
        <dbReference type="ChEBI" id="CHEBI:156461"/>
        <dbReference type="ChEBI" id="CHEBI:167617"/>
        <dbReference type="EC" id="2.1.1.56"/>
    </reaction>
</comment>
<name>A0A8H7IJB5_9AGAM</name>
<feature type="region of interest" description="Disordered" evidence="12">
    <location>
        <begin position="1"/>
        <end position="54"/>
    </location>
</feature>
<keyword evidence="6" id="KW-0694">RNA-binding</keyword>
<evidence type="ECO:0000256" key="6">
    <source>
        <dbReference type="ARBA" id="ARBA00022884"/>
    </source>
</evidence>
<keyword evidence="4" id="KW-0808">Transferase</keyword>
<comment type="function">
    <text evidence="1">Responsible for methylating the 5'-cap structure of mRNAs.</text>
</comment>
<dbReference type="PANTHER" id="PTHR12189">
    <property type="entry name" value="MRNA GUANINE-7- METHYLTRANSFERASE"/>
    <property type="match status" value="1"/>
</dbReference>
<evidence type="ECO:0000256" key="5">
    <source>
        <dbReference type="ARBA" id="ARBA00022691"/>
    </source>
</evidence>
<keyword evidence="5" id="KW-0949">S-adenosyl-L-methionine</keyword>
<keyword evidence="3" id="KW-0489">Methyltransferase</keyword>
<evidence type="ECO:0000256" key="7">
    <source>
        <dbReference type="ARBA" id="ARBA00023042"/>
    </source>
</evidence>
<dbReference type="InterPro" id="IPR004971">
    <property type="entry name" value="mRNA_G-N7_MeTrfase_dom"/>
</dbReference>
<dbReference type="Pfam" id="PF03291">
    <property type="entry name" value="mRNA_G-N7_MeTrfase"/>
    <property type="match status" value="1"/>
</dbReference>
<dbReference type="InterPro" id="IPR029063">
    <property type="entry name" value="SAM-dependent_MTases_sf"/>
</dbReference>
<dbReference type="GO" id="GO:0004482">
    <property type="term" value="F:mRNA 5'-cap (guanine-N7-)-methyltransferase activity"/>
    <property type="evidence" value="ECO:0007669"/>
    <property type="project" value="UniProtKB-EC"/>
</dbReference>
<dbReference type="GO" id="GO:0003723">
    <property type="term" value="F:RNA binding"/>
    <property type="evidence" value="ECO:0007669"/>
    <property type="project" value="UniProtKB-KW"/>
</dbReference>
<comment type="caution">
    <text evidence="14">The sequence shown here is derived from an EMBL/GenBank/DDBJ whole genome shotgun (WGS) entry which is preliminary data.</text>
</comment>
<dbReference type="SUPFAM" id="SSF53335">
    <property type="entry name" value="S-adenosyl-L-methionine-dependent methyltransferases"/>
    <property type="match status" value="1"/>
</dbReference>
<feature type="domain" description="MRNA cap 0 methyltransferase" evidence="13">
    <location>
        <begin position="140"/>
        <end position="360"/>
    </location>
</feature>
<dbReference type="Proteomes" id="UP000614334">
    <property type="component" value="Unassembled WGS sequence"/>
</dbReference>
<dbReference type="PROSITE" id="PS51562">
    <property type="entry name" value="RNA_CAP0_MT"/>
    <property type="match status" value="1"/>
</dbReference>
<dbReference type="InterPro" id="IPR039753">
    <property type="entry name" value="RG7MT1"/>
</dbReference>
<keyword evidence="7" id="KW-0507">mRNA processing</keyword>
<dbReference type="EMBL" id="JACYCF010000003">
    <property type="protein sequence ID" value="KAF8758837.1"/>
    <property type="molecule type" value="Genomic_DNA"/>
</dbReference>
<feature type="compositionally biased region" description="Low complexity" evidence="12">
    <location>
        <begin position="102"/>
        <end position="113"/>
    </location>
</feature>
<evidence type="ECO:0000256" key="1">
    <source>
        <dbReference type="ARBA" id="ARBA00003378"/>
    </source>
</evidence>
<evidence type="ECO:0000256" key="2">
    <source>
        <dbReference type="ARBA" id="ARBA00011926"/>
    </source>
</evidence>
<dbReference type="Gene3D" id="3.40.50.150">
    <property type="entry name" value="Vaccinia Virus protein VP39"/>
    <property type="match status" value="1"/>
</dbReference>
<dbReference type="PANTHER" id="PTHR12189:SF2">
    <property type="entry name" value="MRNA CAP GUANINE-N7 METHYLTRANSFERASE"/>
    <property type="match status" value="1"/>
</dbReference>
<evidence type="ECO:0000256" key="4">
    <source>
        <dbReference type="ARBA" id="ARBA00022679"/>
    </source>
</evidence>
<keyword evidence="7" id="KW-0506">mRNA capping</keyword>
<evidence type="ECO:0000256" key="12">
    <source>
        <dbReference type="SAM" id="MobiDB-lite"/>
    </source>
</evidence>
<evidence type="ECO:0000259" key="13">
    <source>
        <dbReference type="PROSITE" id="PS51562"/>
    </source>
</evidence>
<evidence type="ECO:0000256" key="3">
    <source>
        <dbReference type="ARBA" id="ARBA00022603"/>
    </source>
</evidence>
<dbReference type="EC" id="2.1.1.56" evidence="2"/>
<proteinExistence type="predicted"/>
<sequence>MLLNDGPPHQAPAHSIHTPSALANRQPPSSSGGLQFETASSPAGQPWAPLHCHTAPPLLPAPCIRSSTHKPGTQCASATYSDEQAAMDRSCRNTLRTDPIQSPRSRPGSSAAPKENVGEGVTTSQRPLQESNTHGSNPQRSGYNKRHCRSIHFPSSQSSYGARPNQRFDAEFHAFDCLAAVVSPGRLRTPFDVVSMQFCMHYAFESLQKVRTMLENVSDYLRPGGIFLGTIPIRTCFCILNQLPGDETSFGNSVYSIRFDSKQEQPLYGHRYWFYLKDAVEDVPEYVVRWEEFEALSLEYGLKPIYRSEFHDVVCAENGETRVWPVCTNDEGRELAWGHEMTDDQWQAANIYIAFAFEKQ</sequence>
<evidence type="ECO:0000256" key="11">
    <source>
        <dbReference type="ARBA" id="ARBA00049739"/>
    </source>
</evidence>
<dbReference type="GO" id="GO:0005634">
    <property type="term" value="C:nucleus"/>
    <property type="evidence" value="ECO:0007669"/>
    <property type="project" value="TreeGrafter"/>
</dbReference>
<dbReference type="AlphaFoldDB" id="A0A8H7IJB5"/>
<feature type="compositionally biased region" description="Polar residues" evidence="12">
    <location>
        <begin position="17"/>
        <end position="43"/>
    </location>
</feature>
<evidence type="ECO:0000256" key="10">
    <source>
        <dbReference type="ARBA" id="ARBA00044712"/>
    </source>
</evidence>
<gene>
    <name evidence="14" type="ORF">RHS01_02726</name>
</gene>
<feature type="region of interest" description="Disordered" evidence="12">
    <location>
        <begin position="95"/>
        <end position="146"/>
    </location>
</feature>
<evidence type="ECO:0000313" key="14">
    <source>
        <dbReference type="EMBL" id="KAF8758837.1"/>
    </source>
</evidence>
<organism evidence="14 15">
    <name type="scientific">Rhizoctonia solani</name>
    <dbReference type="NCBI Taxonomy" id="456999"/>
    <lineage>
        <taxon>Eukaryota</taxon>
        <taxon>Fungi</taxon>
        <taxon>Dikarya</taxon>
        <taxon>Basidiomycota</taxon>
        <taxon>Agaricomycotina</taxon>
        <taxon>Agaricomycetes</taxon>
        <taxon>Cantharellales</taxon>
        <taxon>Ceratobasidiaceae</taxon>
        <taxon>Rhizoctonia</taxon>
    </lineage>
</organism>
<protein>
    <recommendedName>
        <fullName evidence="11">mRNA cap guanine-N(7) methyltransferase</fullName>
        <ecNumber evidence="2">2.1.1.56</ecNumber>
    </recommendedName>
    <alternativeName>
        <fullName evidence="8">mRNA (guanine-N(7))-methyltransferase</fullName>
    </alternativeName>
    <alternativeName>
        <fullName evidence="9">mRNA cap methyltransferase</fullName>
    </alternativeName>
</protein>
<evidence type="ECO:0000313" key="15">
    <source>
        <dbReference type="Proteomes" id="UP000614334"/>
    </source>
</evidence>